<protein>
    <submittedName>
        <fullName evidence="2">FAD-dependent oxidoreductase</fullName>
    </submittedName>
</protein>
<dbReference type="InterPro" id="IPR002937">
    <property type="entry name" value="Amino_oxidase"/>
</dbReference>
<sequence>MERLAIIGSGISGTPAAYYLQDDYEVDVYEKSHRVGGHANTIDLWEGDKSISIDTAFVVFNKPNYPGLTKFFEDLGVKTQNHVGGFNFYNLDSDLQFNSNDLELSQADFEKKFSTNLVEIHQEAKRFFKQCRSDFWEGKTRISMKEYLENNNYSQEFQDNFVMLMGSAVWSIPTESLMEFPASTFISFFMTHDQGGLGGQSVEWETVTGGSTRYVEKVASSLKRPIRTEQKVISVKRDQNKAIVKTAEGEEVFDKVIIATHADQALRLLESPTELEQKLLGCFKYHETDVTLHTDPVIMHPDKETWQSWNYGQVTKDSKLHTFVTYYSNMVHNFIAEKDYFVSLDTPPIALDESKIIKIIKYRHPEYDMNTLEAQKQIYKLNETGPVYFSGTYFHIKKRGIDSYGFHESGISSALELVKQLKKSKTPVQ</sequence>
<dbReference type="InterPro" id="IPR050464">
    <property type="entry name" value="Zeta_carotene_desat/Oxidored"/>
</dbReference>
<dbReference type="SUPFAM" id="SSF51905">
    <property type="entry name" value="FAD/NAD(P)-binding domain"/>
    <property type="match status" value="1"/>
</dbReference>
<dbReference type="EMBL" id="CP017708">
    <property type="protein sequence ID" value="AOY80737.1"/>
    <property type="molecule type" value="Genomic_DNA"/>
</dbReference>
<evidence type="ECO:0000313" key="2">
    <source>
        <dbReference type="EMBL" id="AOY80737.1"/>
    </source>
</evidence>
<evidence type="ECO:0000259" key="1">
    <source>
        <dbReference type="Pfam" id="PF01593"/>
    </source>
</evidence>
<name>A0A1D9FZE6_MOOP1</name>
<proteinExistence type="predicted"/>
<dbReference type="Gene3D" id="3.50.50.60">
    <property type="entry name" value="FAD/NAD(P)-binding domain"/>
    <property type="match status" value="1"/>
</dbReference>
<dbReference type="GO" id="GO:0016491">
    <property type="term" value="F:oxidoreductase activity"/>
    <property type="evidence" value="ECO:0007669"/>
    <property type="project" value="InterPro"/>
</dbReference>
<dbReference type="PANTHER" id="PTHR42923">
    <property type="entry name" value="PROTOPORPHYRINOGEN OXIDASE"/>
    <property type="match status" value="1"/>
</dbReference>
<dbReference type="InterPro" id="IPR036188">
    <property type="entry name" value="FAD/NAD-bd_sf"/>
</dbReference>
<accession>A0A1D9FZE6</accession>
<dbReference type="PANTHER" id="PTHR42923:SF17">
    <property type="entry name" value="AMINE OXIDASE DOMAIN-CONTAINING PROTEIN"/>
    <property type="match status" value="1"/>
</dbReference>
<feature type="domain" description="Amine oxidase" evidence="1">
    <location>
        <begin position="12"/>
        <end position="275"/>
    </location>
</feature>
<dbReference type="AlphaFoldDB" id="A0A1D9FZE6"/>
<dbReference type="Proteomes" id="UP000176944">
    <property type="component" value="Chromosome"/>
</dbReference>
<evidence type="ECO:0000313" key="3">
    <source>
        <dbReference type="Proteomes" id="UP000176944"/>
    </source>
</evidence>
<reference evidence="3" key="1">
    <citation type="submission" date="2016-10" db="EMBL/GenBank/DDBJ databases">
        <title>Comparative genomics uncovers the prolific and rare metabolic potential of the cyanobacterial genus Moorea.</title>
        <authorList>
            <person name="Leao T."/>
            <person name="Castelao G."/>
            <person name="Korobeynikov A."/>
            <person name="Monroe E.A."/>
            <person name="Podell S."/>
            <person name="Glukhov E."/>
            <person name="Allen E."/>
            <person name="Gerwick W.H."/>
            <person name="Gerwick L."/>
        </authorList>
    </citation>
    <scope>NUCLEOTIDE SEQUENCE [LARGE SCALE GENOMIC DNA]</scope>
    <source>
        <strain evidence="3">JHB</strain>
    </source>
</reference>
<organism evidence="2 3">
    <name type="scientific">Moorena producens (strain JHB)</name>
    <dbReference type="NCBI Taxonomy" id="1454205"/>
    <lineage>
        <taxon>Bacteria</taxon>
        <taxon>Bacillati</taxon>
        <taxon>Cyanobacteriota</taxon>
        <taxon>Cyanophyceae</taxon>
        <taxon>Coleofasciculales</taxon>
        <taxon>Coleofasciculaceae</taxon>
        <taxon>Moorena</taxon>
    </lineage>
</organism>
<gene>
    <name evidence="2" type="ORF">BJP36_13245</name>
</gene>
<dbReference type="Pfam" id="PF01593">
    <property type="entry name" value="Amino_oxidase"/>
    <property type="match status" value="1"/>
</dbReference>